<name>A0A5J5ESX8_9PEZI</name>
<comment type="caution">
    <text evidence="7">The sequence shown here is derived from an EMBL/GenBank/DDBJ whole genome shotgun (WGS) entry which is preliminary data.</text>
</comment>
<feature type="transmembrane region" description="Helical" evidence="6">
    <location>
        <begin position="344"/>
        <end position="364"/>
    </location>
</feature>
<evidence type="ECO:0000256" key="3">
    <source>
        <dbReference type="ARBA" id="ARBA00022679"/>
    </source>
</evidence>
<evidence type="ECO:0000256" key="1">
    <source>
        <dbReference type="ARBA" id="ARBA00004370"/>
    </source>
</evidence>
<gene>
    <name evidence="7" type="ORF">FN846DRAFT_899473</name>
</gene>
<dbReference type="Gene3D" id="1.20.120.1760">
    <property type="match status" value="1"/>
</dbReference>
<keyword evidence="6" id="KW-0812">Transmembrane</keyword>
<keyword evidence="3 5" id="KW-0808">Transferase</keyword>
<proteinExistence type="inferred from homology"/>
<evidence type="ECO:0000256" key="6">
    <source>
        <dbReference type="SAM" id="Phobius"/>
    </source>
</evidence>
<evidence type="ECO:0000313" key="7">
    <source>
        <dbReference type="EMBL" id="KAA8902068.1"/>
    </source>
</evidence>
<dbReference type="GO" id="GO:0016020">
    <property type="term" value="C:membrane"/>
    <property type="evidence" value="ECO:0007669"/>
    <property type="project" value="UniProtKB-SubCell"/>
</dbReference>
<dbReference type="GO" id="GO:0016780">
    <property type="term" value="F:phosphotransferase activity, for other substituted phosphate groups"/>
    <property type="evidence" value="ECO:0007669"/>
    <property type="project" value="InterPro"/>
</dbReference>
<dbReference type="PANTHER" id="PTHR10414">
    <property type="entry name" value="ETHANOLAMINEPHOSPHOTRANSFERASE"/>
    <property type="match status" value="1"/>
</dbReference>
<evidence type="ECO:0000256" key="5">
    <source>
        <dbReference type="RuleBase" id="RU003750"/>
    </source>
</evidence>
<sequence>MSPRPPWVDTRTAPRFSRDDSKKGEFLAEEQLIHLKSYRYQSVDKSPISNHILRHYWNFMVELLPRWLAPNAVTLIGFGFIVFNVICLEIFMPDLVGPGPSWLYYSFALGIWAYSTMDNIDGKQARRTGSSSPLGELFDHGIDSLNCTLASLLETASMGLGTSPAGVMTALIPCLPMFFSTWETYHTHVLYLGYFNGPTEGLIIACILMIISGYCGPQIWDMKLHDTLGLNHSLLRDYSFRDLWVPILVGAFMIAHLPGCVYNVAVARRRQNLPVLPVFLEWTPIIVFSTSCWLWLFSPNTHLLTENRLVLFCVTMSFVFGRMTTKIILAHLTKQPFPMWTHLLTPLMGGAFLANLPFFGLPALSAAAECWYLRAYLVFAVVIYFRWALLVINAICGYLGIQCLRITPKDPPAGVLNGIPKERAA</sequence>
<feature type="transmembrane region" description="Helical" evidence="6">
    <location>
        <begin position="243"/>
        <end position="266"/>
    </location>
</feature>
<dbReference type="AlphaFoldDB" id="A0A5J5ESX8"/>
<evidence type="ECO:0000256" key="2">
    <source>
        <dbReference type="ARBA" id="ARBA00010441"/>
    </source>
</evidence>
<dbReference type="PIRSF" id="PIRSF015665">
    <property type="entry name" value="CHOPT"/>
    <property type="match status" value="1"/>
</dbReference>
<dbReference type="InterPro" id="IPR000462">
    <property type="entry name" value="CDP-OH_P_trans"/>
</dbReference>
<dbReference type="PROSITE" id="PS00379">
    <property type="entry name" value="CDP_ALCOHOL_P_TRANSF"/>
    <property type="match status" value="1"/>
</dbReference>
<accession>A0A5J5ESX8</accession>
<keyword evidence="6" id="KW-1133">Transmembrane helix</keyword>
<feature type="transmembrane region" description="Helical" evidence="6">
    <location>
        <begin position="309"/>
        <end position="332"/>
    </location>
</feature>
<dbReference type="InterPro" id="IPR043130">
    <property type="entry name" value="CDP-OH_PTrfase_TM_dom"/>
</dbReference>
<dbReference type="EMBL" id="VXIS01000136">
    <property type="protein sequence ID" value="KAA8902068.1"/>
    <property type="molecule type" value="Genomic_DNA"/>
</dbReference>
<protein>
    <recommendedName>
        <fullName evidence="9">CDP-alcohol phosphatidyltransferase-domain-containing protein</fullName>
    </recommendedName>
</protein>
<dbReference type="InParanoid" id="A0A5J5ESX8"/>
<dbReference type="Pfam" id="PF01066">
    <property type="entry name" value="CDP-OH_P_transf"/>
    <property type="match status" value="1"/>
</dbReference>
<comment type="subcellular location">
    <subcellularLocation>
        <location evidence="1">Membrane</location>
    </subcellularLocation>
</comment>
<dbReference type="GO" id="GO:0008654">
    <property type="term" value="P:phospholipid biosynthetic process"/>
    <property type="evidence" value="ECO:0007669"/>
    <property type="project" value="InterPro"/>
</dbReference>
<feature type="transmembrane region" description="Helical" evidence="6">
    <location>
        <begin position="103"/>
        <end position="120"/>
    </location>
</feature>
<feature type="transmembrane region" description="Helical" evidence="6">
    <location>
        <begin position="376"/>
        <end position="401"/>
    </location>
</feature>
<evidence type="ECO:0000313" key="8">
    <source>
        <dbReference type="Proteomes" id="UP000326924"/>
    </source>
</evidence>
<keyword evidence="8" id="KW-1185">Reference proteome</keyword>
<dbReference type="OrthoDB" id="196717at2759"/>
<dbReference type="InterPro" id="IPR014472">
    <property type="entry name" value="CHOPT"/>
</dbReference>
<evidence type="ECO:0008006" key="9">
    <source>
        <dbReference type="Google" id="ProtNLM"/>
    </source>
</evidence>
<dbReference type="Proteomes" id="UP000326924">
    <property type="component" value="Unassembled WGS sequence"/>
</dbReference>
<comment type="similarity">
    <text evidence="2 5">Belongs to the CDP-alcohol phosphatidyltransferase class-I family.</text>
</comment>
<organism evidence="7 8">
    <name type="scientific">Sphaerosporella brunnea</name>
    <dbReference type="NCBI Taxonomy" id="1250544"/>
    <lineage>
        <taxon>Eukaryota</taxon>
        <taxon>Fungi</taxon>
        <taxon>Dikarya</taxon>
        <taxon>Ascomycota</taxon>
        <taxon>Pezizomycotina</taxon>
        <taxon>Pezizomycetes</taxon>
        <taxon>Pezizales</taxon>
        <taxon>Pyronemataceae</taxon>
        <taxon>Sphaerosporella</taxon>
    </lineage>
</organism>
<feature type="transmembrane region" description="Helical" evidence="6">
    <location>
        <begin position="68"/>
        <end position="91"/>
    </location>
</feature>
<dbReference type="FunFam" id="1.20.120.1760:FF:000029">
    <property type="entry name" value="CDP-alcohol phosphatidyltransferase protein"/>
    <property type="match status" value="1"/>
</dbReference>
<reference evidence="7 8" key="1">
    <citation type="submission" date="2019-09" db="EMBL/GenBank/DDBJ databases">
        <title>Draft genome of the ectomycorrhizal ascomycete Sphaerosporella brunnea.</title>
        <authorList>
            <consortium name="DOE Joint Genome Institute"/>
            <person name="Benucci G.M."/>
            <person name="Marozzi G."/>
            <person name="Antonielli L."/>
            <person name="Sanchez S."/>
            <person name="Marco P."/>
            <person name="Wang X."/>
            <person name="Falini L.B."/>
            <person name="Barry K."/>
            <person name="Haridas S."/>
            <person name="Lipzen A."/>
            <person name="Labutti K."/>
            <person name="Grigoriev I.V."/>
            <person name="Murat C."/>
            <person name="Martin F."/>
            <person name="Albertini E."/>
            <person name="Donnini D."/>
            <person name="Bonito G."/>
        </authorList>
    </citation>
    <scope>NUCLEOTIDE SEQUENCE [LARGE SCALE GENOMIC DNA]</scope>
    <source>
        <strain evidence="7 8">Sb_GMNB300</strain>
    </source>
</reference>
<dbReference type="InterPro" id="IPR048254">
    <property type="entry name" value="CDP_ALCOHOL_P_TRANSF_CS"/>
</dbReference>
<feature type="transmembrane region" description="Helical" evidence="6">
    <location>
        <begin position="278"/>
        <end position="297"/>
    </location>
</feature>
<keyword evidence="4 6" id="KW-0472">Membrane</keyword>
<evidence type="ECO:0000256" key="4">
    <source>
        <dbReference type="ARBA" id="ARBA00023136"/>
    </source>
</evidence>
<dbReference type="PANTHER" id="PTHR10414:SF77">
    <property type="entry name" value="CDP-ALCOHOL PHOSPHATIDYLTRANSFERASE FAMILY PROTEIN"/>
    <property type="match status" value="1"/>
</dbReference>